<dbReference type="AlphaFoldDB" id="A0A6V7WZX7"/>
<evidence type="ECO:0000313" key="2">
    <source>
        <dbReference type="EMBL" id="CAD2192495.1"/>
    </source>
</evidence>
<accession>A0A6V7WZX7</accession>
<evidence type="ECO:0000256" key="1">
    <source>
        <dbReference type="SAM" id="Phobius"/>
    </source>
</evidence>
<sequence length="136" mass="16565">MFDNIYNTCKDNMNISKKVYIYWHLFLFVRLLIRNFVQFHNYDKHYNEQLDIGGKDKEVSIRSYMENYDIFEVKANKFGQLFNQMYPDKPLNLKDVESKTDIILYAEFSPSSIEVHPEMEYFWPIIYKNYKGNKQN</sequence>
<name>A0A6V7WZX7_MELEN</name>
<reference evidence="2 3" key="1">
    <citation type="submission" date="2020-08" db="EMBL/GenBank/DDBJ databases">
        <authorList>
            <person name="Koutsovoulos G."/>
            <person name="Danchin GJ E."/>
        </authorList>
    </citation>
    <scope>NUCLEOTIDE SEQUENCE [LARGE SCALE GENOMIC DNA]</scope>
</reference>
<keyword evidence="1" id="KW-0812">Transmembrane</keyword>
<comment type="caution">
    <text evidence="2">The sequence shown here is derived from an EMBL/GenBank/DDBJ whole genome shotgun (WGS) entry which is preliminary data.</text>
</comment>
<protein>
    <submittedName>
        <fullName evidence="2">Uncharacterized protein</fullName>
    </submittedName>
</protein>
<gene>
    <name evidence="2" type="ORF">MENT_LOCUS45385</name>
</gene>
<keyword evidence="1" id="KW-0472">Membrane</keyword>
<dbReference type="Proteomes" id="UP000580250">
    <property type="component" value="Unassembled WGS sequence"/>
</dbReference>
<organism evidence="2 3">
    <name type="scientific">Meloidogyne enterolobii</name>
    <name type="common">Root-knot nematode worm</name>
    <name type="synonym">Meloidogyne mayaguensis</name>
    <dbReference type="NCBI Taxonomy" id="390850"/>
    <lineage>
        <taxon>Eukaryota</taxon>
        <taxon>Metazoa</taxon>
        <taxon>Ecdysozoa</taxon>
        <taxon>Nematoda</taxon>
        <taxon>Chromadorea</taxon>
        <taxon>Rhabditida</taxon>
        <taxon>Tylenchina</taxon>
        <taxon>Tylenchomorpha</taxon>
        <taxon>Tylenchoidea</taxon>
        <taxon>Meloidogynidae</taxon>
        <taxon>Meloidogyninae</taxon>
        <taxon>Meloidogyne</taxon>
    </lineage>
</organism>
<evidence type="ECO:0000313" key="3">
    <source>
        <dbReference type="Proteomes" id="UP000580250"/>
    </source>
</evidence>
<feature type="transmembrane region" description="Helical" evidence="1">
    <location>
        <begin position="20"/>
        <end position="37"/>
    </location>
</feature>
<dbReference type="EMBL" id="CAJEWN010000951">
    <property type="protein sequence ID" value="CAD2192495.1"/>
    <property type="molecule type" value="Genomic_DNA"/>
</dbReference>
<keyword evidence="1" id="KW-1133">Transmembrane helix</keyword>
<proteinExistence type="predicted"/>